<sequence>MPQQQQTPSFFMPVQPPAAVPMSFNANYNINQKILDAISDHGEYSTMGGGSYNNAPNSAKNTFGPGRYVGIEKIDTRAVRELFTEEYLQDLNTFKTMNLTDSENLDELYSFLSSFQKPQTITTMFLVLYRSKYPGLFKKYPSIESYLLFVFMGITCNTFDKFKKILGAVGPAVNDFISVRTSHMSRFALIRHKRKTSSRRRRRRHHTKDGGASGGGASGGGRPEKMSNAAKRPPVHPMLLSTFYAQNTVLFNVGEMYKYLVPLDFSISEAVCTKCLIRIYDPKNRREENGAEIRLRIPTLCRLVDRLMTTYTYHTVQNADALSEFASRCFDRNVGQVNMSIKINQPVSPLIDIMETLPTKDGAETSFGITSTFSFYPQTEDTVVGRCFSDKLFTLMKHDREAHTTSQPTDEDPGAFDELEKYANALAEFDKRNYAPS</sequence>
<evidence type="ECO:0000256" key="1">
    <source>
        <dbReference type="SAM" id="MobiDB-lite"/>
    </source>
</evidence>
<organism evidence="2 3">
    <name type="scientific">Aphis glycines</name>
    <name type="common">Soybean aphid</name>
    <dbReference type="NCBI Taxonomy" id="307491"/>
    <lineage>
        <taxon>Eukaryota</taxon>
        <taxon>Metazoa</taxon>
        <taxon>Ecdysozoa</taxon>
        <taxon>Arthropoda</taxon>
        <taxon>Hexapoda</taxon>
        <taxon>Insecta</taxon>
        <taxon>Pterygota</taxon>
        <taxon>Neoptera</taxon>
        <taxon>Paraneoptera</taxon>
        <taxon>Hemiptera</taxon>
        <taxon>Sternorrhyncha</taxon>
        <taxon>Aphidomorpha</taxon>
        <taxon>Aphidoidea</taxon>
        <taxon>Aphididae</taxon>
        <taxon>Aphidini</taxon>
        <taxon>Aphis</taxon>
        <taxon>Aphis</taxon>
    </lineage>
</organism>
<gene>
    <name evidence="2" type="ORF">AGLY_017559</name>
</gene>
<evidence type="ECO:0000313" key="3">
    <source>
        <dbReference type="Proteomes" id="UP000475862"/>
    </source>
</evidence>
<dbReference type="EMBL" id="VYZN01001684">
    <property type="protein sequence ID" value="KAE9522039.1"/>
    <property type="molecule type" value="Genomic_DNA"/>
</dbReference>
<keyword evidence="3" id="KW-1185">Reference proteome</keyword>
<accession>A0A6G0SUP9</accession>
<dbReference type="AlphaFoldDB" id="A0A6G0SUP9"/>
<proteinExistence type="predicted"/>
<reference evidence="2 3" key="1">
    <citation type="submission" date="2019-08" db="EMBL/GenBank/DDBJ databases">
        <title>The genome of the soybean aphid Biotype 1, its phylome, world population structure and adaptation to the North American continent.</title>
        <authorList>
            <person name="Giordano R."/>
            <person name="Donthu R.K."/>
            <person name="Hernandez A.G."/>
            <person name="Wright C.L."/>
            <person name="Zimin A.V."/>
        </authorList>
    </citation>
    <scope>NUCLEOTIDE SEQUENCE [LARGE SCALE GENOMIC DNA]</scope>
    <source>
        <tissue evidence="2">Whole aphids</tissue>
    </source>
</reference>
<protein>
    <submittedName>
        <fullName evidence="2">Uncharacterized protein</fullName>
    </submittedName>
</protein>
<feature type="compositionally biased region" description="Basic residues" evidence="1">
    <location>
        <begin position="193"/>
        <end position="207"/>
    </location>
</feature>
<comment type="caution">
    <text evidence="2">The sequence shown here is derived from an EMBL/GenBank/DDBJ whole genome shotgun (WGS) entry which is preliminary data.</text>
</comment>
<dbReference type="Proteomes" id="UP000475862">
    <property type="component" value="Unassembled WGS sequence"/>
</dbReference>
<feature type="region of interest" description="Disordered" evidence="1">
    <location>
        <begin position="193"/>
        <end position="231"/>
    </location>
</feature>
<feature type="compositionally biased region" description="Gly residues" evidence="1">
    <location>
        <begin position="211"/>
        <end position="221"/>
    </location>
</feature>
<dbReference type="OrthoDB" id="10551601at2759"/>
<name>A0A6G0SUP9_APHGL</name>
<evidence type="ECO:0000313" key="2">
    <source>
        <dbReference type="EMBL" id="KAE9522039.1"/>
    </source>
</evidence>